<dbReference type="EMBL" id="JACIDT010000010">
    <property type="protein sequence ID" value="MBB3927163.1"/>
    <property type="molecule type" value="Genomic_DNA"/>
</dbReference>
<dbReference type="Gene3D" id="3.40.710.10">
    <property type="entry name" value="DD-peptidase/beta-lactamase superfamily"/>
    <property type="match status" value="1"/>
</dbReference>
<dbReference type="AlphaFoldDB" id="A0A7W6FQR2"/>
<comment type="caution">
    <text evidence="2">The sequence shown here is derived from an EMBL/GenBank/DDBJ whole genome shotgun (WGS) entry which is preliminary data.</text>
</comment>
<dbReference type="InterPro" id="IPR001466">
    <property type="entry name" value="Beta-lactam-related"/>
</dbReference>
<sequence>MEALCDKYVTAGPLSHLHLFLARDGEVLVDLRRGMARAEGSLLAPDSLYRIASMSKPLTIAVALTLVEEGRLSLEMPVADILPEFTGIGVWTGEMDGEGVFVSTPCRRPMTVLDLMRHTAGFSYSIHAASPLDAAYAERSLDTFRQRRSGADYAAALAELPLLHQPGERFHYSVSIDVLGLVMERATGQRIEELMQRRLFDPLGMKDSFFVVPPDHIDRLTDAWLVEREGSAPILYDRGAHSRWRMQPHCASAGGGLVSSVGDYHRFLHMMMQGGELDGARILSAENVALMMRNQLPGNADLAQMGAAPLSETGLHGVGMGLGAAVLLDPARAGMAGSAGLWFWGGLLSTGFFLDPARRLIGLVMTQLMPSGTTRLREDFRCAVYEAIMEERHG</sequence>
<dbReference type="SMR" id="A0A7W6FQR2"/>
<protein>
    <submittedName>
        <fullName evidence="2">CubicO group peptidase (Beta-lactamase class C family)</fullName>
    </submittedName>
</protein>
<dbReference type="InterPro" id="IPR012338">
    <property type="entry name" value="Beta-lactam/transpept-like"/>
</dbReference>
<dbReference type="InterPro" id="IPR050789">
    <property type="entry name" value="Diverse_Enzym_Activities"/>
</dbReference>
<organism evidence="2 3">
    <name type="scientific">Sphingobium jiangsuense</name>
    <dbReference type="NCBI Taxonomy" id="870476"/>
    <lineage>
        <taxon>Bacteria</taxon>
        <taxon>Pseudomonadati</taxon>
        <taxon>Pseudomonadota</taxon>
        <taxon>Alphaproteobacteria</taxon>
        <taxon>Sphingomonadales</taxon>
        <taxon>Sphingomonadaceae</taxon>
        <taxon>Sphingobium</taxon>
    </lineage>
</organism>
<dbReference type="PANTHER" id="PTHR43283:SF3">
    <property type="entry name" value="BETA-LACTAMASE FAMILY PROTEIN (AFU_ORTHOLOGUE AFUA_5G07500)"/>
    <property type="match status" value="1"/>
</dbReference>
<name>A0A7W6FQR2_9SPHN</name>
<evidence type="ECO:0000259" key="1">
    <source>
        <dbReference type="Pfam" id="PF00144"/>
    </source>
</evidence>
<dbReference type="SUPFAM" id="SSF56601">
    <property type="entry name" value="beta-lactamase/transpeptidase-like"/>
    <property type="match status" value="1"/>
</dbReference>
<gene>
    <name evidence="2" type="ORF">GGR43_002886</name>
</gene>
<dbReference type="Proteomes" id="UP000571950">
    <property type="component" value="Unassembled WGS sequence"/>
</dbReference>
<reference evidence="2 3" key="1">
    <citation type="submission" date="2020-08" db="EMBL/GenBank/DDBJ databases">
        <title>Genomic Encyclopedia of Type Strains, Phase IV (KMG-IV): sequencing the most valuable type-strain genomes for metagenomic binning, comparative biology and taxonomic classification.</title>
        <authorList>
            <person name="Goeker M."/>
        </authorList>
    </citation>
    <scope>NUCLEOTIDE SEQUENCE [LARGE SCALE GENOMIC DNA]</scope>
    <source>
        <strain evidence="2 3">DSM 26189</strain>
    </source>
</reference>
<feature type="domain" description="Beta-lactamase-related" evidence="1">
    <location>
        <begin position="21"/>
        <end position="375"/>
    </location>
</feature>
<proteinExistence type="predicted"/>
<keyword evidence="3" id="KW-1185">Reference proteome</keyword>
<dbReference type="Pfam" id="PF00144">
    <property type="entry name" value="Beta-lactamase"/>
    <property type="match status" value="1"/>
</dbReference>
<dbReference type="RefSeq" id="WP_188072672.1">
    <property type="nucleotide sequence ID" value="NZ_BSPS01000013.1"/>
</dbReference>
<dbReference type="PANTHER" id="PTHR43283">
    <property type="entry name" value="BETA-LACTAMASE-RELATED"/>
    <property type="match status" value="1"/>
</dbReference>
<evidence type="ECO:0000313" key="2">
    <source>
        <dbReference type="EMBL" id="MBB3927163.1"/>
    </source>
</evidence>
<evidence type="ECO:0000313" key="3">
    <source>
        <dbReference type="Proteomes" id="UP000571950"/>
    </source>
</evidence>
<accession>A0A7W6FQR2</accession>